<evidence type="ECO:0000256" key="8">
    <source>
        <dbReference type="ARBA" id="ARBA00035672"/>
    </source>
</evidence>
<dbReference type="Pfam" id="PF00448">
    <property type="entry name" value="SRP54"/>
    <property type="match status" value="1"/>
</dbReference>
<accession>A0A6J7GLM5</accession>
<gene>
    <name evidence="11" type="ORF">UFOPK3610_00362</name>
</gene>
<dbReference type="Gene3D" id="1.20.120.140">
    <property type="entry name" value="Signal recognition particle SRP54, nucleotide-binding domain"/>
    <property type="match status" value="1"/>
</dbReference>
<dbReference type="SUPFAM" id="SSF52540">
    <property type="entry name" value="P-loop containing nucleoside triphosphate hydrolases"/>
    <property type="match status" value="1"/>
</dbReference>
<proteinExistence type="inferred from homology"/>
<keyword evidence="6" id="KW-0733">Signal recognition particle</keyword>
<dbReference type="CDD" id="cd18539">
    <property type="entry name" value="SRP_G"/>
    <property type="match status" value="1"/>
</dbReference>
<evidence type="ECO:0000256" key="7">
    <source>
        <dbReference type="ARBA" id="ARBA00023274"/>
    </source>
</evidence>
<reference evidence="11" key="1">
    <citation type="submission" date="2020-05" db="EMBL/GenBank/DDBJ databases">
        <authorList>
            <person name="Chiriac C."/>
            <person name="Salcher M."/>
            <person name="Ghai R."/>
            <person name="Kavagutti S V."/>
        </authorList>
    </citation>
    <scope>NUCLEOTIDE SEQUENCE</scope>
</reference>
<dbReference type="Gene3D" id="3.40.50.300">
    <property type="entry name" value="P-loop containing nucleotide triphosphate hydrolases"/>
    <property type="match status" value="1"/>
</dbReference>
<evidence type="ECO:0000256" key="1">
    <source>
        <dbReference type="ARBA" id="ARBA00005450"/>
    </source>
</evidence>
<dbReference type="PANTHER" id="PTHR11564:SF5">
    <property type="entry name" value="SIGNAL RECOGNITION PARTICLE SUBUNIT SRP54"/>
    <property type="match status" value="1"/>
</dbReference>
<dbReference type="SMART" id="SM00963">
    <property type="entry name" value="SRP54_N"/>
    <property type="match status" value="1"/>
</dbReference>
<dbReference type="InterPro" id="IPR004780">
    <property type="entry name" value="SRP"/>
</dbReference>
<dbReference type="InterPro" id="IPR036891">
    <property type="entry name" value="Signal_recog_part_SRP54_M_sf"/>
</dbReference>
<dbReference type="GO" id="GO:0005786">
    <property type="term" value="C:signal recognition particle, endoplasmic reticulum targeting"/>
    <property type="evidence" value="ECO:0007669"/>
    <property type="project" value="UniProtKB-KW"/>
</dbReference>
<keyword evidence="2" id="KW-0547">Nucleotide-binding</keyword>
<evidence type="ECO:0000259" key="10">
    <source>
        <dbReference type="PROSITE" id="PS00300"/>
    </source>
</evidence>
<evidence type="ECO:0000256" key="4">
    <source>
        <dbReference type="ARBA" id="ARBA00022884"/>
    </source>
</evidence>
<feature type="compositionally biased region" description="Low complexity" evidence="9">
    <location>
        <begin position="427"/>
        <end position="443"/>
    </location>
</feature>
<comment type="similarity">
    <text evidence="1">Belongs to the GTP-binding SRP family. SRP54 subfamily.</text>
</comment>
<dbReference type="SMART" id="SM00382">
    <property type="entry name" value="AAA"/>
    <property type="match status" value="1"/>
</dbReference>
<dbReference type="GO" id="GO:0006614">
    <property type="term" value="P:SRP-dependent cotranslational protein targeting to membrane"/>
    <property type="evidence" value="ECO:0007669"/>
    <property type="project" value="InterPro"/>
</dbReference>
<dbReference type="AlphaFoldDB" id="A0A6J7GLM5"/>
<dbReference type="EMBL" id="CAFBMR010000007">
    <property type="protein sequence ID" value="CAB4905073.1"/>
    <property type="molecule type" value="Genomic_DNA"/>
</dbReference>
<dbReference type="InterPro" id="IPR013822">
    <property type="entry name" value="Signal_recog_particl_SRP54_hlx"/>
</dbReference>
<dbReference type="GO" id="GO:0005525">
    <property type="term" value="F:GTP binding"/>
    <property type="evidence" value="ECO:0007669"/>
    <property type="project" value="UniProtKB-KW"/>
</dbReference>
<dbReference type="EC" id="3.6.5.4" evidence="8"/>
<keyword evidence="3" id="KW-0378">Hydrolase</keyword>
<keyword evidence="5" id="KW-0342">GTP-binding</keyword>
<evidence type="ECO:0000256" key="3">
    <source>
        <dbReference type="ARBA" id="ARBA00022801"/>
    </source>
</evidence>
<dbReference type="SUPFAM" id="SSF47446">
    <property type="entry name" value="Signal peptide-binding domain"/>
    <property type="match status" value="1"/>
</dbReference>
<evidence type="ECO:0000256" key="9">
    <source>
        <dbReference type="SAM" id="MobiDB-lite"/>
    </source>
</evidence>
<name>A0A6J7GLM5_9ZZZZ</name>
<dbReference type="InterPro" id="IPR042101">
    <property type="entry name" value="SRP54_N_sf"/>
</dbReference>
<feature type="domain" description="SRP54-type proteins GTP-binding" evidence="10">
    <location>
        <begin position="271"/>
        <end position="284"/>
    </location>
</feature>
<sequence length="513" mass="54959">MFTSLSDRLAATFKNLRGKGRLSEADVDATVREIRTALLEADVAVSVVRDFCARVRERSLSSEVSGALNPAQQVVKIVNDELIAILGGETRRLRFAKTPPTFILLAGLQGAGKTTLAGKLAKHLKDNGHAPLLVAADLQRPNAVDQLRIVGERAGVPVYAPEPGNGVGNPVDVAKQSRNYAEVHVHDIVIVDTSGRLAVDSELMQQLRDVRDAVTPDEILLVVDAMIGQDAVRTAEEFGDGVGFDGVVLTKLDGDARGGAALSIVSVTGRPVLFASTGEGLADFETFHPDRMAGRILDMGDVLTLIEQAEKAFDADQVEQMARKVARGDDFTLNDFLQQMQAVRKMGSLGKMLGMLPGMGDMKAQLEQVDEKEIDRVSAIIQSMTPAEREDPKLLNASRRQRIARGSGTTVTNVNSLVERFGEAQKMMKQMRGGKGMPAMPGMPGFGAGGGKKSKGRSGQVVKAKKGRSGNPAKRAVEEQPRPASQPGSLLQSGAMDPADVDLPPELRDLFKQ</sequence>
<feature type="region of interest" description="Disordered" evidence="9">
    <location>
        <begin position="427"/>
        <end position="513"/>
    </location>
</feature>
<evidence type="ECO:0000256" key="6">
    <source>
        <dbReference type="ARBA" id="ARBA00023135"/>
    </source>
</evidence>
<dbReference type="InterPro" id="IPR027417">
    <property type="entry name" value="P-loop_NTPase"/>
</dbReference>
<protein>
    <recommendedName>
        <fullName evidence="8">signal-recognition-particle GTPase</fullName>
        <ecNumber evidence="8">3.6.5.4</ecNumber>
    </recommendedName>
</protein>
<dbReference type="HAMAP" id="MF_00306">
    <property type="entry name" value="SRP54"/>
    <property type="match status" value="1"/>
</dbReference>
<dbReference type="PROSITE" id="PS00300">
    <property type="entry name" value="SRP54"/>
    <property type="match status" value="1"/>
</dbReference>
<dbReference type="InterPro" id="IPR004125">
    <property type="entry name" value="Signal_recog_particle_SRP54_M"/>
</dbReference>
<dbReference type="GO" id="GO:0008312">
    <property type="term" value="F:7S RNA binding"/>
    <property type="evidence" value="ECO:0007669"/>
    <property type="project" value="InterPro"/>
</dbReference>
<dbReference type="Gene3D" id="1.10.260.30">
    <property type="entry name" value="Signal recognition particle, SRP54 subunit, M-domain"/>
    <property type="match status" value="1"/>
</dbReference>
<keyword evidence="4" id="KW-0694">RNA-binding</keyword>
<organism evidence="11">
    <name type="scientific">freshwater metagenome</name>
    <dbReference type="NCBI Taxonomy" id="449393"/>
    <lineage>
        <taxon>unclassified sequences</taxon>
        <taxon>metagenomes</taxon>
        <taxon>ecological metagenomes</taxon>
    </lineage>
</organism>
<dbReference type="SMART" id="SM00962">
    <property type="entry name" value="SRP54"/>
    <property type="match status" value="1"/>
</dbReference>
<dbReference type="InterPro" id="IPR022941">
    <property type="entry name" value="SRP54"/>
</dbReference>
<evidence type="ECO:0000313" key="11">
    <source>
        <dbReference type="EMBL" id="CAB4905073.1"/>
    </source>
</evidence>
<dbReference type="Pfam" id="PF02978">
    <property type="entry name" value="SRP_SPB"/>
    <property type="match status" value="1"/>
</dbReference>
<dbReference type="PANTHER" id="PTHR11564">
    <property type="entry name" value="SIGNAL RECOGNITION PARTICLE 54K PROTEIN SRP54"/>
    <property type="match status" value="1"/>
</dbReference>
<dbReference type="InterPro" id="IPR003593">
    <property type="entry name" value="AAA+_ATPase"/>
</dbReference>
<dbReference type="Pfam" id="PF02881">
    <property type="entry name" value="SRP54_N"/>
    <property type="match status" value="1"/>
</dbReference>
<keyword evidence="7" id="KW-0687">Ribonucleoprotein</keyword>
<dbReference type="GO" id="GO:0003924">
    <property type="term" value="F:GTPase activity"/>
    <property type="evidence" value="ECO:0007669"/>
    <property type="project" value="InterPro"/>
</dbReference>
<evidence type="ECO:0000256" key="2">
    <source>
        <dbReference type="ARBA" id="ARBA00022741"/>
    </source>
</evidence>
<dbReference type="NCBIfam" id="TIGR00959">
    <property type="entry name" value="ffh"/>
    <property type="match status" value="1"/>
</dbReference>
<dbReference type="InterPro" id="IPR000897">
    <property type="entry name" value="SRP54_GTPase_dom"/>
</dbReference>
<evidence type="ECO:0000256" key="5">
    <source>
        <dbReference type="ARBA" id="ARBA00023134"/>
    </source>
</evidence>